<dbReference type="SUPFAM" id="SSF51182">
    <property type="entry name" value="RmlC-like cupins"/>
    <property type="match status" value="1"/>
</dbReference>
<dbReference type="Gene3D" id="2.60.120.10">
    <property type="entry name" value="Jelly Rolls"/>
    <property type="match status" value="1"/>
</dbReference>
<evidence type="ECO:0000313" key="2">
    <source>
        <dbReference type="Proteomes" id="UP000292445"/>
    </source>
</evidence>
<accession>A0A4Q7N8I1</accession>
<reference evidence="1 2" key="1">
    <citation type="submission" date="2019-02" db="EMBL/GenBank/DDBJ databases">
        <title>Genomic Encyclopedia of Type Strains, Phase IV (KMG-IV): sequencing the most valuable type-strain genomes for metagenomic binning, comparative biology and taxonomic classification.</title>
        <authorList>
            <person name="Goeker M."/>
        </authorList>
    </citation>
    <scope>NUCLEOTIDE SEQUENCE [LARGE SCALE GENOMIC DNA]</scope>
    <source>
        <strain evidence="1 2">K24</strain>
    </source>
</reference>
<gene>
    <name evidence="1" type="ORF">EV675_5015</name>
</gene>
<dbReference type="InterPro" id="IPR014710">
    <property type="entry name" value="RmlC-like_jellyroll"/>
</dbReference>
<dbReference type="EMBL" id="SGXC01000003">
    <property type="protein sequence ID" value="RZS78370.1"/>
    <property type="molecule type" value="Genomic_DNA"/>
</dbReference>
<evidence type="ECO:0000313" key="1">
    <source>
        <dbReference type="EMBL" id="RZS78370.1"/>
    </source>
</evidence>
<dbReference type="AlphaFoldDB" id="A0A4Q7N8I1"/>
<protein>
    <submittedName>
        <fullName evidence="1">Putative RmlC-like cupin family protein</fullName>
    </submittedName>
</protein>
<comment type="caution">
    <text evidence="1">The sequence shown here is derived from an EMBL/GenBank/DDBJ whole genome shotgun (WGS) entry which is preliminary data.</text>
</comment>
<dbReference type="InterPro" id="IPR011051">
    <property type="entry name" value="RmlC_Cupin_sf"/>
</dbReference>
<proteinExistence type="predicted"/>
<keyword evidence="2" id="KW-1185">Reference proteome</keyword>
<dbReference type="Proteomes" id="UP000292445">
    <property type="component" value="Unassembled WGS sequence"/>
</dbReference>
<dbReference type="RefSeq" id="WP_207222046.1">
    <property type="nucleotide sequence ID" value="NZ_SGXC01000003.1"/>
</dbReference>
<sequence>MQSRQVSPEEMRKRVAVFSELQASAMPLIDAARPEFQRELLSIIGQGVAEDGAIVPPITDVEGFHLSIVRVDAGKGSALHKHRTVEVFMPLNGRFSVQWGDHGEHEIFLDQYDVISLPVGVLRGFRNESPGQALLLVIIGGDDPGNVEWIDEVMDAARRKGFGLDERGKITTRSVSEGG</sequence>
<name>A0A4Q7N8I1_9BURK</name>
<organism evidence="1 2">
    <name type="scientific">Pigmentiphaga kullae</name>
    <dbReference type="NCBI Taxonomy" id="151784"/>
    <lineage>
        <taxon>Bacteria</taxon>
        <taxon>Pseudomonadati</taxon>
        <taxon>Pseudomonadota</taxon>
        <taxon>Betaproteobacteria</taxon>
        <taxon>Burkholderiales</taxon>
        <taxon>Alcaligenaceae</taxon>
        <taxon>Pigmentiphaga</taxon>
    </lineage>
</organism>